<dbReference type="CDD" id="cd06604">
    <property type="entry name" value="GH31_glucosidase_II_MalA"/>
    <property type="match status" value="1"/>
</dbReference>
<keyword evidence="9" id="KW-1185">Reference proteome</keyword>
<keyword evidence="3 4" id="KW-0326">Glycosidase</keyword>
<dbReference type="OrthoDB" id="176168at2"/>
<dbReference type="Pfam" id="PF01055">
    <property type="entry name" value="Glyco_hydro_31_2nd"/>
    <property type="match status" value="1"/>
</dbReference>
<comment type="similarity">
    <text evidence="1 4">Belongs to the glycosyl hydrolase 31 family.</text>
</comment>
<accession>A0A5S9IQF6</accession>
<dbReference type="InterPro" id="IPR025887">
    <property type="entry name" value="Glyco_hydro_31_N_dom"/>
</dbReference>
<dbReference type="InterPro" id="IPR048395">
    <property type="entry name" value="Glyco_hydro_31_C"/>
</dbReference>
<evidence type="ECO:0000313" key="8">
    <source>
        <dbReference type="EMBL" id="BBM84795.1"/>
    </source>
</evidence>
<dbReference type="SUPFAM" id="SSF74650">
    <property type="entry name" value="Galactose mutarotase-like"/>
    <property type="match status" value="1"/>
</dbReference>
<dbReference type="GO" id="GO:0030246">
    <property type="term" value="F:carbohydrate binding"/>
    <property type="evidence" value="ECO:0007669"/>
    <property type="project" value="InterPro"/>
</dbReference>
<evidence type="ECO:0000259" key="5">
    <source>
        <dbReference type="Pfam" id="PF01055"/>
    </source>
</evidence>
<evidence type="ECO:0000313" key="9">
    <source>
        <dbReference type="Proteomes" id="UP000326354"/>
    </source>
</evidence>
<dbReference type="SUPFAM" id="SSF51011">
    <property type="entry name" value="Glycosyl hydrolase domain"/>
    <property type="match status" value="1"/>
</dbReference>
<dbReference type="InterPro" id="IPR011013">
    <property type="entry name" value="Gal_mutarotase_sf_dom"/>
</dbReference>
<dbReference type="AlphaFoldDB" id="A0A5S9IQF6"/>
<dbReference type="PROSITE" id="PS00129">
    <property type="entry name" value="GLYCOSYL_HYDROL_F31_1"/>
    <property type="match status" value="1"/>
</dbReference>
<dbReference type="InterPro" id="IPR000322">
    <property type="entry name" value="Glyco_hydro_31_TIM"/>
</dbReference>
<name>A0A5S9IQF6_UABAM</name>
<proteinExistence type="inferred from homology"/>
<dbReference type="Pfam" id="PF13802">
    <property type="entry name" value="Gal_mutarotas_2"/>
    <property type="match status" value="1"/>
</dbReference>
<feature type="domain" description="Glycoside hydrolase family 31 N-terminal" evidence="6">
    <location>
        <begin position="27"/>
        <end position="208"/>
    </location>
</feature>
<dbReference type="InterPro" id="IPR017853">
    <property type="entry name" value="GH"/>
</dbReference>
<dbReference type="Gene3D" id="3.20.20.80">
    <property type="entry name" value="Glycosidases"/>
    <property type="match status" value="1"/>
</dbReference>
<dbReference type="RefSeq" id="WP_151968927.1">
    <property type="nucleotide sequence ID" value="NZ_AP019860.1"/>
</dbReference>
<sequence length="776" mass="89447">MHEVYFSDVSISENNVLLHSDYFQGLVELVNENVWRIFVWHRLEDVDKGSWTVTKKQCHFSCENNEDHLVLASEKAPTLKIYKSPFRWEWQDFTTDRLDARSSKEAEQMEELATGEGNPFAETNDGLPMGSGYTLSICEKPQRHYYGLGERTGFLNKKGRVWQNWNTDISKHVPTTDPLYQAHPFLLANNEGNFCALYLDETWKTTYDLAFSQPQKSFITTVGPTFDLYLLPGPNPQEILNKYSELVGRSPMPPLWALGFHQCRWSYPDEKCIMAVAKEYRKCEVPLEAMWLDIDYMDGYKVFTFSPHRFPNPKKMTDDLQKMNIRTVVIVDPGVKKEPGYEVYESGHKQGFYIKNRRDEEFVGEVWPAPAVWPDFTQENVRDWWGEWLKVYDEAGIAGIWNDMNEPAAFKLPGKTLPVGTKQGARWHAEVHNIYGHMMGKATFDGLQKNDPQRRPFILTRSGFAGIQKYAFVWTGDNASFWEHLEMSIPMILNMGMSGIPFVGADIGGFSGNCDGEMLSRWTWLGAFYPFMRNHSGKNSRRQEPWCFGQKYLKVVREAINFRYKLLPHLYTLANEAHSSGLPIMRPLFLEYPQDSKTYSINDQFLCGKGLLVAPVIRPQQSHRLVYFPEGKWQNIFSGEIYEGPLHTAIETPIENIPIFQNISTAIPFTTVQQHTTDALWPQLTWRIALNEEVYGQVYCDEGDGEVCGTKKSIKASYDGKKLSIECRGFTEELCTVEILNEKIPCRIEGQGHVASKQGNLYIEMKEQQIDLFWDE</sequence>
<gene>
    <name evidence="8" type="ORF">UABAM_03156</name>
</gene>
<evidence type="ECO:0000259" key="6">
    <source>
        <dbReference type="Pfam" id="PF13802"/>
    </source>
</evidence>
<organism evidence="8 9">
    <name type="scientific">Uabimicrobium amorphum</name>
    <dbReference type="NCBI Taxonomy" id="2596890"/>
    <lineage>
        <taxon>Bacteria</taxon>
        <taxon>Pseudomonadati</taxon>
        <taxon>Planctomycetota</taxon>
        <taxon>Candidatus Uabimicrobiia</taxon>
        <taxon>Candidatus Uabimicrobiales</taxon>
        <taxon>Candidatus Uabimicrobiaceae</taxon>
        <taxon>Candidatus Uabimicrobium</taxon>
    </lineage>
</organism>
<dbReference type="CDD" id="cd14752">
    <property type="entry name" value="GH31_N"/>
    <property type="match status" value="1"/>
</dbReference>
<dbReference type="GO" id="GO:0005975">
    <property type="term" value="P:carbohydrate metabolic process"/>
    <property type="evidence" value="ECO:0007669"/>
    <property type="project" value="InterPro"/>
</dbReference>
<reference evidence="8 9" key="1">
    <citation type="submission" date="2019-08" db="EMBL/GenBank/DDBJ databases">
        <title>Complete genome sequence of Candidatus Uab amorphum.</title>
        <authorList>
            <person name="Shiratori T."/>
            <person name="Suzuki S."/>
            <person name="Kakizawa Y."/>
            <person name="Ishida K."/>
        </authorList>
    </citation>
    <scope>NUCLEOTIDE SEQUENCE [LARGE SCALE GENOMIC DNA]</scope>
    <source>
        <strain evidence="8 9">SRT547</strain>
    </source>
</reference>
<feature type="domain" description="Glycoside hydrolase family 31 TIM barrel" evidence="5">
    <location>
        <begin position="251"/>
        <end position="573"/>
    </location>
</feature>
<dbReference type="Pfam" id="PF21365">
    <property type="entry name" value="Glyco_hydro_31_3rd"/>
    <property type="match status" value="1"/>
</dbReference>
<evidence type="ECO:0000256" key="3">
    <source>
        <dbReference type="ARBA" id="ARBA00023295"/>
    </source>
</evidence>
<dbReference type="PANTHER" id="PTHR22762:SF120">
    <property type="entry name" value="HETEROGLYCAN GLUCOSIDASE 1"/>
    <property type="match status" value="1"/>
</dbReference>
<evidence type="ECO:0000256" key="1">
    <source>
        <dbReference type="ARBA" id="ARBA00007806"/>
    </source>
</evidence>
<evidence type="ECO:0000256" key="2">
    <source>
        <dbReference type="ARBA" id="ARBA00022801"/>
    </source>
</evidence>
<dbReference type="KEGG" id="uam:UABAM_03156"/>
<keyword evidence="2 4" id="KW-0378">Hydrolase</keyword>
<protein>
    <submittedName>
        <fullName evidence="8">Alpha-glucosidase</fullName>
    </submittedName>
</protein>
<dbReference type="InterPro" id="IPR013780">
    <property type="entry name" value="Glyco_hydro_b"/>
</dbReference>
<dbReference type="PANTHER" id="PTHR22762">
    <property type="entry name" value="ALPHA-GLUCOSIDASE"/>
    <property type="match status" value="1"/>
</dbReference>
<dbReference type="Gene3D" id="2.60.40.1180">
    <property type="entry name" value="Golgi alpha-mannosidase II"/>
    <property type="match status" value="1"/>
</dbReference>
<dbReference type="GO" id="GO:0004553">
    <property type="term" value="F:hydrolase activity, hydrolyzing O-glycosyl compounds"/>
    <property type="evidence" value="ECO:0007669"/>
    <property type="project" value="InterPro"/>
</dbReference>
<dbReference type="InterPro" id="IPR030458">
    <property type="entry name" value="Glyco_hydro_31_AS"/>
</dbReference>
<dbReference type="Gene3D" id="2.60.40.1760">
    <property type="entry name" value="glycosyl hydrolase (family 31)"/>
    <property type="match status" value="1"/>
</dbReference>
<dbReference type="Proteomes" id="UP000326354">
    <property type="component" value="Chromosome"/>
</dbReference>
<evidence type="ECO:0000256" key="4">
    <source>
        <dbReference type="RuleBase" id="RU361185"/>
    </source>
</evidence>
<feature type="domain" description="Glycosyl hydrolase family 31 C-terminal" evidence="7">
    <location>
        <begin position="581"/>
        <end position="661"/>
    </location>
</feature>
<dbReference type="SUPFAM" id="SSF51445">
    <property type="entry name" value="(Trans)glycosidases"/>
    <property type="match status" value="1"/>
</dbReference>
<evidence type="ECO:0000259" key="7">
    <source>
        <dbReference type="Pfam" id="PF21365"/>
    </source>
</evidence>
<dbReference type="EMBL" id="AP019860">
    <property type="protein sequence ID" value="BBM84795.1"/>
    <property type="molecule type" value="Genomic_DNA"/>
</dbReference>